<gene>
    <name evidence="3" type="ORF">J2Z30_000565</name>
    <name evidence="2" type="ORF">SIRAN6977</name>
</gene>
<protein>
    <submittedName>
        <fullName evidence="2">Uncharacterized protein</fullName>
    </submittedName>
</protein>
<dbReference type="EMBL" id="LK022848">
    <property type="protein sequence ID" value="CDR10545.1"/>
    <property type="molecule type" value="Genomic_DNA"/>
</dbReference>
<evidence type="ECO:0000313" key="3">
    <source>
        <dbReference type="EMBL" id="MBP2059569.1"/>
    </source>
</evidence>
<dbReference type="GeneID" id="32465199"/>
<reference evidence="3 4" key="2">
    <citation type="submission" date="2021-03" db="EMBL/GenBank/DDBJ databases">
        <title>Genomic Encyclopedia of Type Strains, Phase IV (KMG-IV): sequencing the most valuable type-strain genomes for metagenomic binning, comparative biology and taxonomic classification.</title>
        <authorList>
            <person name="Goeker M."/>
        </authorList>
    </citation>
    <scope>NUCLEOTIDE SEQUENCE [LARGE SCALE GENOMIC DNA]</scope>
    <source>
        <strain evidence="3 4">DSM 41954</strain>
    </source>
</reference>
<name>A0A060ZW20_9ACTN</name>
<evidence type="ECO:0000313" key="2">
    <source>
        <dbReference type="EMBL" id="CDR10545.1"/>
    </source>
</evidence>
<proteinExistence type="predicted"/>
<evidence type="ECO:0000256" key="1">
    <source>
        <dbReference type="SAM" id="MobiDB-lite"/>
    </source>
</evidence>
<keyword evidence="4" id="KW-1185">Reference proteome</keyword>
<feature type="compositionally biased region" description="Basic and acidic residues" evidence="1">
    <location>
        <begin position="155"/>
        <end position="165"/>
    </location>
</feature>
<dbReference type="AlphaFoldDB" id="A0A060ZW20"/>
<dbReference type="HOGENOM" id="CLU_114124_0_0_11"/>
<feature type="region of interest" description="Disordered" evidence="1">
    <location>
        <begin position="146"/>
        <end position="165"/>
    </location>
</feature>
<accession>A0A060ZW20</accession>
<sequence>MPVKKIWPIDHACGHTTQADLSDRAADRRAGYARWLTSRDCSECWRASRGQDSESTAEWLANKRAEEAAEAEKWAEQYRMPPLDGSERAVGWAARCRHQLVSAAYSALVLEGETDEGEWEAIEEGVRLLTRAGWWIDNRDSEPADLPELLEAAGEADRPSENPHF</sequence>
<dbReference type="EMBL" id="JAGGLR010000001">
    <property type="protein sequence ID" value="MBP2059569.1"/>
    <property type="molecule type" value="Genomic_DNA"/>
</dbReference>
<dbReference type="Proteomes" id="UP000756710">
    <property type="component" value="Unassembled WGS sequence"/>
</dbReference>
<evidence type="ECO:0000313" key="4">
    <source>
        <dbReference type="Proteomes" id="UP000756710"/>
    </source>
</evidence>
<dbReference type="RefSeq" id="WP_044576351.1">
    <property type="nucleotide sequence ID" value="NZ_BAABDR010000060.1"/>
</dbReference>
<reference evidence="2" key="1">
    <citation type="submission" date="2014-05" db="EMBL/GenBank/DDBJ databases">
        <authorList>
            <person name="Horn Fabian"/>
        </authorList>
    </citation>
    <scope>NUCLEOTIDE SEQUENCE</scope>
</reference>
<organism evidence="2">
    <name type="scientific">Streptomyces iranensis</name>
    <dbReference type="NCBI Taxonomy" id="576784"/>
    <lineage>
        <taxon>Bacteria</taxon>
        <taxon>Bacillati</taxon>
        <taxon>Actinomycetota</taxon>
        <taxon>Actinomycetes</taxon>
        <taxon>Kitasatosporales</taxon>
        <taxon>Streptomycetaceae</taxon>
        <taxon>Streptomyces</taxon>
        <taxon>Streptomyces violaceusniger group</taxon>
    </lineage>
</organism>